<keyword evidence="6" id="KW-1185">Reference proteome</keyword>
<organism evidence="5 6">
    <name type="scientific">Cohaesibacter marisflavi</name>
    <dbReference type="NCBI Taxonomy" id="655353"/>
    <lineage>
        <taxon>Bacteria</taxon>
        <taxon>Pseudomonadati</taxon>
        <taxon>Pseudomonadota</taxon>
        <taxon>Alphaproteobacteria</taxon>
        <taxon>Hyphomicrobiales</taxon>
        <taxon>Cohaesibacteraceae</taxon>
    </lineage>
</organism>
<dbReference type="InterPro" id="IPR014036">
    <property type="entry name" value="DeoR-like_C"/>
</dbReference>
<dbReference type="SUPFAM" id="SSF100950">
    <property type="entry name" value="NagB/RpiA/CoA transferase-like"/>
    <property type="match status" value="1"/>
</dbReference>
<keyword evidence="3" id="KW-0804">Transcription</keyword>
<evidence type="ECO:0000256" key="1">
    <source>
        <dbReference type="ARBA" id="ARBA00022491"/>
    </source>
</evidence>
<dbReference type="InterPro" id="IPR001034">
    <property type="entry name" value="DeoR_HTH"/>
</dbReference>
<dbReference type="InterPro" id="IPR036390">
    <property type="entry name" value="WH_DNA-bd_sf"/>
</dbReference>
<proteinExistence type="predicted"/>
<dbReference type="Proteomes" id="UP000199236">
    <property type="component" value="Unassembled WGS sequence"/>
</dbReference>
<dbReference type="PROSITE" id="PS51000">
    <property type="entry name" value="HTH_DEOR_2"/>
    <property type="match status" value="1"/>
</dbReference>
<evidence type="ECO:0000259" key="4">
    <source>
        <dbReference type="PROSITE" id="PS51000"/>
    </source>
</evidence>
<dbReference type="Gene3D" id="1.10.10.10">
    <property type="entry name" value="Winged helix-like DNA-binding domain superfamily/Winged helix DNA-binding domain"/>
    <property type="match status" value="1"/>
</dbReference>
<evidence type="ECO:0000256" key="3">
    <source>
        <dbReference type="ARBA" id="ARBA00023163"/>
    </source>
</evidence>
<sequence length="266" mass="29231">MVTGQNASVTQKGLNQRQEKIVEIARSEGFVGIEKLAALFDITPQTIRRDIALLCDHGILRRYHGGASLISNTRNVDYTERREVMKDEKARIGQMVAAHIPDGASLFLNIGTTTEAVADALLNHKNLNVVTNNINVAAKLSQQESFDVSIAPGHVRPRDLAVIGEATIDFIKQFKVDFGVIGISGIDEDGTLLDFDYREVRVAQTIIENSRTTFLATDHTKFGRRAMVKLGNITELDGLFLDCLPPAPYDELIKSSTVTAHLVSES</sequence>
<dbReference type="PANTHER" id="PTHR30363:SF4">
    <property type="entry name" value="GLYCEROL-3-PHOSPHATE REGULON REPRESSOR"/>
    <property type="match status" value="1"/>
</dbReference>
<dbReference type="Pfam" id="PF08220">
    <property type="entry name" value="HTH_DeoR"/>
    <property type="match status" value="1"/>
</dbReference>
<accession>A0A1I5GJA6</accession>
<name>A0A1I5GJA6_9HYPH</name>
<evidence type="ECO:0000313" key="5">
    <source>
        <dbReference type="EMBL" id="SFO36057.1"/>
    </source>
</evidence>
<keyword evidence="2" id="KW-0805">Transcription regulation</keyword>
<dbReference type="STRING" id="655353.SAMN04488056_1057"/>
<evidence type="ECO:0000313" key="6">
    <source>
        <dbReference type="Proteomes" id="UP000199236"/>
    </source>
</evidence>
<dbReference type="SMART" id="SM00420">
    <property type="entry name" value="HTH_DEOR"/>
    <property type="match status" value="1"/>
</dbReference>
<evidence type="ECO:0000256" key="2">
    <source>
        <dbReference type="ARBA" id="ARBA00023015"/>
    </source>
</evidence>
<gene>
    <name evidence="5" type="ORF">SAMN04488056_1057</name>
</gene>
<dbReference type="SUPFAM" id="SSF46785">
    <property type="entry name" value="Winged helix' DNA-binding domain"/>
    <property type="match status" value="1"/>
</dbReference>
<feature type="domain" description="HTH deoR-type" evidence="4">
    <location>
        <begin position="14"/>
        <end position="69"/>
    </location>
</feature>
<dbReference type="PRINTS" id="PR00037">
    <property type="entry name" value="HTHLACR"/>
</dbReference>
<dbReference type="EMBL" id="FOVR01000005">
    <property type="protein sequence ID" value="SFO36057.1"/>
    <property type="molecule type" value="Genomic_DNA"/>
</dbReference>
<dbReference type="InterPro" id="IPR050313">
    <property type="entry name" value="Carb_Metab_HTH_regulators"/>
</dbReference>
<reference evidence="5 6" key="1">
    <citation type="submission" date="2016-10" db="EMBL/GenBank/DDBJ databases">
        <authorList>
            <person name="de Groot N.N."/>
        </authorList>
    </citation>
    <scope>NUCLEOTIDE SEQUENCE [LARGE SCALE GENOMIC DNA]</scope>
    <source>
        <strain evidence="5 6">CGMCC 1.9157</strain>
    </source>
</reference>
<dbReference type="PANTHER" id="PTHR30363">
    <property type="entry name" value="HTH-TYPE TRANSCRIPTIONAL REGULATOR SRLR-RELATED"/>
    <property type="match status" value="1"/>
</dbReference>
<dbReference type="InterPro" id="IPR036388">
    <property type="entry name" value="WH-like_DNA-bd_sf"/>
</dbReference>
<dbReference type="SMART" id="SM01134">
    <property type="entry name" value="DeoRC"/>
    <property type="match status" value="1"/>
</dbReference>
<dbReference type="OrthoDB" id="9814815at2"/>
<dbReference type="RefSeq" id="WP_090072249.1">
    <property type="nucleotide sequence ID" value="NZ_FOVR01000005.1"/>
</dbReference>
<dbReference type="Pfam" id="PF00455">
    <property type="entry name" value="DeoRC"/>
    <property type="match status" value="1"/>
</dbReference>
<dbReference type="AlphaFoldDB" id="A0A1I5GJA6"/>
<dbReference type="GO" id="GO:0003700">
    <property type="term" value="F:DNA-binding transcription factor activity"/>
    <property type="evidence" value="ECO:0007669"/>
    <property type="project" value="InterPro"/>
</dbReference>
<dbReference type="Gene3D" id="3.30.750.70">
    <property type="entry name" value="4-hydroxybutyrate coenzyme like domains"/>
    <property type="match status" value="1"/>
</dbReference>
<keyword evidence="1" id="KW-0678">Repressor</keyword>
<protein>
    <submittedName>
        <fullName evidence="5">Transcriptional regulator, DeoR family</fullName>
    </submittedName>
</protein>
<dbReference type="InterPro" id="IPR037171">
    <property type="entry name" value="NagB/RpiA_transferase-like"/>
</dbReference>